<dbReference type="Gene3D" id="3.40.50.150">
    <property type="entry name" value="Vaccinia Virus protein VP39"/>
    <property type="match status" value="1"/>
</dbReference>
<keyword evidence="2" id="KW-0698">rRNA processing</keyword>
<proteinExistence type="inferred from homology"/>
<accession>A0AAW1PGH5</accession>
<keyword evidence="1" id="KW-0963">Cytoplasm</keyword>
<evidence type="ECO:0000256" key="5">
    <source>
        <dbReference type="ARBA" id="ARBA00022691"/>
    </source>
</evidence>
<dbReference type="Pfam" id="PF02527">
    <property type="entry name" value="GidB"/>
    <property type="match status" value="1"/>
</dbReference>
<dbReference type="InterPro" id="IPR003682">
    <property type="entry name" value="rRNA_ssu_MeTfrase_G"/>
</dbReference>
<reference evidence="6 7" key="1">
    <citation type="journal article" date="2024" name="Nat. Commun.">
        <title>Phylogenomics reveals the evolutionary origins of lichenization in chlorophyte algae.</title>
        <authorList>
            <person name="Puginier C."/>
            <person name="Libourel C."/>
            <person name="Otte J."/>
            <person name="Skaloud P."/>
            <person name="Haon M."/>
            <person name="Grisel S."/>
            <person name="Petersen M."/>
            <person name="Berrin J.G."/>
            <person name="Delaux P.M."/>
            <person name="Dal Grande F."/>
            <person name="Keller J."/>
        </authorList>
    </citation>
    <scope>NUCLEOTIDE SEQUENCE [LARGE SCALE GENOMIC DNA]</scope>
    <source>
        <strain evidence="6 7">SAG 2036</strain>
    </source>
</reference>
<keyword evidence="3" id="KW-0489">Methyltransferase</keyword>
<gene>
    <name evidence="6" type="ORF">WJX73_003230</name>
</gene>
<evidence type="ECO:0008006" key="8">
    <source>
        <dbReference type="Google" id="ProtNLM"/>
    </source>
</evidence>
<dbReference type="HAMAP" id="MF_00074">
    <property type="entry name" value="16SrRNA_methyltr_G"/>
    <property type="match status" value="1"/>
</dbReference>
<protein>
    <recommendedName>
        <fullName evidence="8">Ribosomal RNA small subunit methyltransferase G</fullName>
    </recommendedName>
</protein>
<dbReference type="PIRSF" id="PIRSF003078">
    <property type="entry name" value="GidB"/>
    <property type="match status" value="1"/>
</dbReference>
<dbReference type="FunFam" id="3.40.50.150:FF:000041">
    <property type="entry name" value="Ribosomal RNA small subunit methyltransferase G"/>
    <property type="match status" value="1"/>
</dbReference>
<dbReference type="CDD" id="cd02440">
    <property type="entry name" value="AdoMet_MTases"/>
    <property type="match status" value="1"/>
</dbReference>
<dbReference type="InterPro" id="IPR029063">
    <property type="entry name" value="SAM-dependent_MTases_sf"/>
</dbReference>
<dbReference type="Proteomes" id="UP001465755">
    <property type="component" value="Unassembled WGS sequence"/>
</dbReference>
<dbReference type="SUPFAM" id="SSF53335">
    <property type="entry name" value="S-adenosyl-L-methionine-dependent methyltransferases"/>
    <property type="match status" value="1"/>
</dbReference>
<keyword evidence="7" id="KW-1185">Reference proteome</keyword>
<dbReference type="PANTHER" id="PTHR31760">
    <property type="entry name" value="S-ADENOSYL-L-METHIONINE-DEPENDENT METHYLTRANSFERASES SUPERFAMILY PROTEIN"/>
    <property type="match status" value="1"/>
</dbReference>
<keyword evidence="5" id="KW-0949">S-adenosyl-L-methionine</keyword>
<dbReference type="GO" id="GO:0070043">
    <property type="term" value="F:rRNA (guanine-N7-)-methyltransferase activity"/>
    <property type="evidence" value="ECO:0007669"/>
    <property type="project" value="TreeGrafter"/>
</dbReference>
<name>A0AAW1PGH5_9CHLO</name>
<keyword evidence="4" id="KW-0808">Transferase</keyword>
<evidence type="ECO:0000256" key="1">
    <source>
        <dbReference type="ARBA" id="ARBA00022490"/>
    </source>
</evidence>
<dbReference type="NCBIfam" id="TIGR00138">
    <property type="entry name" value="rsmG_gidB"/>
    <property type="match status" value="1"/>
</dbReference>
<dbReference type="GO" id="GO:0005829">
    <property type="term" value="C:cytosol"/>
    <property type="evidence" value="ECO:0007669"/>
    <property type="project" value="TreeGrafter"/>
</dbReference>
<evidence type="ECO:0000256" key="3">
    <source>
        <dbReference type="ARBA" id="ARBA00022603"/>
    </source>
</evidence>
<comment type="caution">
    <text evidence="6">The sequence shown here is derived from an EMBL/GenBank/DDBJ whole genome shotgun (WGS) entry which is preliminary data.</text>
</comment>
<organism evidence="6 7">
    <name type="scientific">Symbiochloris irregularis</name>
    <dbReference type="NCBI Taxonomy" id="706552"/>
    <lineage>
        <taxon>Eukaryota</taxon>
        <taxon>Viridiplantae</taxon>
        <taxon>Chlorophyta</taxon>
        <taxon>core chlorophytes</taxon>
        <taxon>Trebouxiophyceae</taxon>
        <taxon>Trebouxiales</taxon>
        <taxon>Trebouxiaceae</taxon>
        <taxon>Symbiochloris</taxon>
    </lineage>
</organism>
<evidence type="ECO:0000313" key="6">
    <source>
        <dbReference type="EMBL" id="KAK9807252.1"/>
    </source>
</evidence>
<sequence length="244" mass="27123">MEMHAAERDFGRHPARRGRAMMAQLETFLRLLLEQNQHLNLTAVQDWDSARAVHLEDSLTILPVLDQLCASGKHKGISVIDVGTGAGLPGMVLAVTRPEWQVTLLDSLKKRCTFLEAGKAALQLKNASIVWSRAETAGQGKQYRERHDFAIARAVARLNVLAELCLPFVRPGGYWIAMKGPDPQAEVQEARAAFKALGAGQVDVVPLEWCGQKGQRTAVVVHKRMRMAKQYPRQEGIPHKRPLQ</sequence>
<dbReference type="EMBL" id="JALJOQ010000032">
    <property type="protein sequence ID" value="KAK9807252.1"/>
    <property type="molecule type" value="Genomic_DNA"/>
</dbReference>
<evidence type="ECO:0000313" key="7">
    <source>
        <dbReference type="Proteomes" id="UP001465755"/>
    </source>
</evidence>
<evidence type="ECO:0000256" key="2">
    <source>
        <dbReference type="ARBA" id="ARBA00022552"/>
    </source>
</evidence>
<evidence type="ECO:0000256" key="4">
    <source>
        <dbReference type="ARBA" id="ARBA00022679"/>
    </source>
</evidence>
<dbReference type="AlphaFoldDB" id="A0AAW1PGH5"/>
<dbReference type="PANTHER" id="PTHR31760:SF0">
    <property type="entry name" value="S-ADENOSYL-L-METHIONINE-DEPENDENT METHYLTRANSFERASES SUPERFAMILY PROTEIN"/>
    <property type="match status" value="1"/>
</dbReference>